<dbReference type="SFLD" id="SFLDS00001">
    <property type="entry name" value="Enolase"/>
    <property type="match status" value="1"/>
</dbReference>
<dbReference type="InterPro" id="IPR036849">
    <property type="entry name" value="Enolase-like_C_sf"/>
</dbReference>
<feature type="domain" description="Mandelate racemase/muconate lactonizing enzyme C-terminal" evidence="4">
    <location>
        <begin position="169"/>
        <end position="266"/>
    </location>
</feature>
<dbReference type="EMBL" id="CP067089">
    <property type="protein sequence ID" value="QQO08825.1"/>
    <property type="molecule type" value="Genomic_DNA"/>
</dbReference>
<dbReference type="Gene3D" id="3.30.390.10">
    <property type="entry name" value="Enolase-like, N-terminal domain"/>
    <property type="match status" value="1"/>
</dbReference>
<accession>A0A7T8BAB3</accession>
<dbReference type="PANTHER" id="PTHR48080">
    <property type="entry name" value="D-GALACTONATE DEHYDRATASE-RELATED"/>
    <property type="match status" value="1"/>
</dbReference>
<sequence length="407" mass="45429">MKITDIKAIALKMPKVGTTVTGGNDGYDGNPYRNETQEQTESWVGKWPHAGNIMTSILRVYTDEGIVGESECYATYGLRGTLDGIKKNVIGMDVFDIQDIANRRGPGISRVWRNSYPTAEVRERNFIHMVEEACYDAIGKKMGLPVYKLFGGKVRERQAITLFVGEKPVDQAIKDIGQAISEGIKTIKLKVGANDKNDLEILKEVRRQFGWEDVILRVDANQAYDLTDGARIIKRMSEYNLQYSEGCLRMFESYGFKKLRELTGVPVCICEQFDGYHTFTPEMAVQRAIDLIRMDCVDVLSIDPHRTGGLNGFFKVSAICEGAGVGIVLHRPRCSLSQSIWLTAVSTSYASYYAHDIVPHGQLSGSADEIAKNPLKHENGFMMVPDGPGFGVELDEEKIKKYTTQVI</sequence>
<dbReference type="GO" id="GO:0008872">
    <property type="term" value="F:glucarate dehydratase activity"/>
    <property type="evidence" value="ECO:0007669"/>
    <property type="project" value="UniProtKB-EC"/>
</dbReference>
<keyword evidence="6" id="KW-1185">Reference proteome</keyword>
<organism evidence="5 6">
    <name type="scientific">Breznakiella homolactica</name>
    <dbReference type="NCBI Taxonomy" id="2798577"/>
    <lineage>
        <taxon>Bacteria</taxon>
        <taxon>Pseudomonadati</taxon>
        <taxon>Spirochaetota</taxon>
        <taxon>Spirochaetia</taxon>
        <taxon>Spirochaetales</taxon>
        <taxon>Breznakiellaceae</taxon>
        <taxon>Breznakiella</taxon>
    </lineage>
</organism>
<evidence type="ECO:0000256" key="2">
    <source>
        <dbReference type="ARBA" id="ARBA00005183"/>
    </source>
</evidence>
<evidence type="ECO:0000313" key="6">
    <source>
        <dbReference type="Proteomes" id="UP000595917"/>
    </source>
</evidence>
<dbReference type="SUPFAM" id="SSF51604">
    <property type="entry name" value="Enolase C-terminal domain-like"/>
    <property type="match status" value="1"/>
</dbReference>
<name>A0A7T8BAB3_9SPIR</name>
<gene>
    <name evidence="5" type="ORF">JFL75_18130</name>
</gene>
<protein>
    <recommendedName>
        <fullName evidence="3">glucarate dehydratase</fullName>
        <ecNumber evidence="3">4.2.1.40</ecNumber>
    </recommendedName>
</protein>
<dbReference type="RefSeq" id="WP_215626131.1">
    <property type="nucleotide sequence ID" value="NZ_CP067089.2"/>
</dbReference>
<dbReference type="Proteomes" id="UP000595917">
    <property type="component" value="Chromosome"/>
</dbReference>
<dbReference type="Gene3D" id="3.20.20.120">
    <property type="entry name" value="Enolase-like C-terminal domain"/>
    <property type="match status" value="1"/>
</dbReference>
<dbReference type="PANTHER" id="PTHR48080:SF4">
    <property type="entry name" value="GLUCARATE DEHYDRATASE"/>
    <property type="match status" value="1"/>
</dbReference>
<dbReference type="SMART" id="SM00922">
    <property type="entry name" value="MR_MLE"/>
    <property type="match status" value="1"/>
</dbReference>
<dbReference type="SUPFAM" id="SSF54826">
    <property type="entry name" value="Enolase N-terminal domain-like"/>
    <property type="match status" value="1"/>
</dbReference>
<comment type="pathway">
    <text evidence="2">Carbohydrate acid metabolism; D-glucarate degradation; 2,5-dioxopentanoate from D-glucarate: step 1/2.</text>
</comment>
<dbReference type="EC" id="4.2.1.40" evidence="3"/>
<evidence type="ECO:0000256" key="3">
    <source>
        <dbReference type="ARBA" id="ARBA00011973"/>
    </source>
</evidence>
<dbReference type="InterPro" id="IPR034593">
    <property type="entry name" value="DgoD-like"/>
</dbReference>
<comment type="catalytic activity">
    <reaction evidence="1">
        <text>D-glucarate = 5-dehydro-4-deoxy-D-glucarate + H2O</text>
        <dbReference type="Rhea" id="RHEA:14573"/>
        <dbReference type="ChEBI" id="CHEBI:15377"/>
        <dbReference type="ChEBI" id="CHEBI:30612"/>
        <dbReference type="ChEBI" id="CHEBI:42819"/>
        <dbReference type="EC" id="4.2.1.40"/>
    </reaction>
</comment>
<dbReference type="InterPro" id="IPR029065">
    <property type="entry name" value="Enolase_C-like"/>
</dbReference>
<dbReference type="InterPro" id="IPR013342">
    <property type="entry name" value="Mandelate_racemase_C"/>
</dbReference>
<dbReference type="Pfam" id="PF13378">
    <property type="entry name" value="MR_MLE_C"/>
    <property type="match status" value="1"/>
</dbReference>
<dbReference type="AlphaFoldDB" id="A0A7T8BAB3"/>
<proteinExistence type="predicted"/>
<evidence type="ECO:0000313" key="5">
    <source>
        <dbReference type="EMBL" id="QQO08825.1"/>
    </source>
</evidence>
<evidence type="ECO:0000259" key="4">
    <source>
        <dbReference type="SMART" id="SM00922"/>
    </source>
</evidence>
<evidence type="ECO:0000256" key="1">
    <source>
        <dbReference type="ARBA" id="ARBA00001426"/>
    </source>
</evidence>
<dbReference type="KEGG" id="bhc:JFL75_18130"/>
<reference evidence="5" key="1">
    <citation type="submission" date="2021-01" db="EMBL/GenBank/DDBJ databases">
        <title>Description of Breznakiella homolactica.</title>
        <authorList>
            <person name="Song Y."/>
            <person name="Brune A."/>
        </authorList>
    </citation>
    <scope>NUCLEOTIDE SEQUENCE</scope>
    <source>
        <strain evidence="5">RmG30</strain>
    </source>
</reference>
<dbReference type="InterPro" id="IPR029017">
    <property type="entry name" value="Enolase-like_N"/>
</dbReference>